<evidence type="ECO:0000313" key="2">
    <source>
        <dbReference type="EMBL" id="GAG27915.1"/>
    </source>
</evidence>
<proteinExistence type="predicted"/>
<reference evidence="2" key="1">
    <citation type="journal article" date="2014" name="Front. Microbiol.">
        <title>High frequency of phylogenetically diverse reductive dehalogenase-homologous genes in deep subseafloor sedimentary metagenomes.</title>
        <authorList>
            <person name="Kawai M."/>
            <person name="Futagami T."/>
            <person name="Toyoda A."/>
            <person name="Takaki Y."/>
            <person name="Nishi S."/>
            <person name="Hori S."/>
            <person name="Arai W."/>
            <person name="Tsubouchi T."/>
            <person name="Morono Y."/>
            <person name="Uchiyama I."/>
            <person name="Ito T."/>
            <person name="Fujiyama A."/>
            <person name="Inagaki F."/>
            <person name="Takami H."/>
        </authorList>
    </citation>
    <scope>NUCLEOTIDE SEQUENCE</scope>
    <source>
        <strain evidence="2">Expedition CK06-06</strain>
    </source>
</reference>
<feature type="region of interest" description="Disordered" evidence="1">
    <location>
        <begin position="1"/>
        <end position="27"/>
    </location>
</feature>
<dbReference type="AlphaFoldDB" id="X0WB79"/>
<name>X0WB79_9ZZZZ</name>
<dbReference type="EMBL" id="BARS01033749">
    <property type="protein sequence ID" value="GAG27915.1"/>
    <property type="molecule type" value="Genomic_DNA"/>
</dbReference>
<evidence type="ECO:0000256" key="1">
    <source>
        <dbReference type="SAM" id="MobiDB-lite"/>
    </source>
</evidence>
<protein>
    <submittedName>
        <fullName evidence="2">Uncharacterized protein</fullName>
    </submittedName>
</protein>
<accession>X0WB79</accession>
<comment type="caution">
    <text evidence="2">The sequence shown here is derived from an EMBL/GenBank/DDBJ whole genome shotgun (WGS) entry which is preliminary data.</text>
</comment>
<feature type="compositionally biased region" description="Basic residues" evidence="1">
    <location>
        <begin position="1"/>
        <end position="24"/>
    </location>
</feature>
<organism evidence="2">
    <name type="scientific">marine sediment metagenome</name>
    <dbReference type="NCBI Taxonomy" id="412755"/>
    <lineage>
        <taxon>unclassified sequences</taxon>
        <taxon>metagenomes</taxon>
        <taxon>ecological metagenomes</taxon>
    </lineage>
</organism>
<gene>
    <name evidence="2" type="ORF">S01H1_52223</name>
</gene>
<sequence length="58" mass="7161">MEKKFHNKNSKRKLNRQERRKKYYQPKPATLWDMLDNKSRNNLLDVKARIIMKKNDSN</sequence>